<dbReference type="PROSITE" id="PS50096">
    <property type="entry name" value="IQ"/>
    <property type="match status" value="4"/>
</dbReference>
<feature type="compositionally biased region" description="Low complexity" evidence="2">
    <location>
        <begin position="32"/>
        <end position="45"/>
    </location>
</feature>
<feature type="region of interest" description="Disordered" evidence="2">
    <location>
        <begin position="1"/>
        <end position="49"/>
    </location>
</feature>
<reference evidence="3 4" key="1">
    <citation type="submission" date="2024-10" db="EMBL/GenBank/DDBJ databases">
        <title>Updated reference genomes for cyclostephanoid diatoms.</title>
        <authorList>
            <person name="Roberts W.R."/>
            <person name="Alverson A.J."/>
        </authorList>
    </citation>
    <scope>NUCLEOTIDE SEQUENCE [LARGE SCALE GENOMIC DNA]</scope>
    <source>
        <strain evidence="3 4">AJA010-31</strain>
    </source>
</reference>
<dbReference type="SUPFAM" id="SSF50129">
    <property type="entry name" value="GroES-like"/>
    <property type="match status" value="1"/>
</dbReference>
<dbReference type="PANTHER" id="PTHR43189:SF1">
    <property type="entry name" value="ZINC-TYPE ALCOHOL DEHYDROGENASE-LIKE PROTEIN C1198.01"/>
    <property type="match status" value="1"/>
</dbReference>
<dbReference type="EMBL" id="JALLPJ020001012">
    <property type="protein sequence ID" value="KAL3778001.1"/>
    <property type="molecule type" value="Genomic_DNA"/>
</dbReference>
<proteinExistence type="predicted"/>
<comment type="caution">
    <text evidence="3">The sequence shown here is derived from an EMBL/GenBank/DDBJ whole genome shotgun (WGS) entry which is preliminary data.</text>
</comment>
<feature type="region of interest" description="Disordered" evidence="2">
    <location>
        <begin position="100"/>
        <end position="119"/>
    </location>
</feature>
<sequence>MKADPSSKSEGVMNNANPSNPLDQLLQTIETSQSDKSSISLGSSKSSKHSFEGLSLDHLLQNIEPNTSQNSLSQKSHELIHECSNSFIDDLFRGDEDDARDAADVQESLSDASTREESTCLEDEMGGSLSLASGSASYCTSEEMSHLEKSVQSASCDSRGGSFGGQDVIEGRDEEANRACEQEREEECVGSLKQLRDEHMHIGDERVISKESEKYSASQSPQPSCDASNSGSPTVEATVTAVLAAVSSNVSTVEERAKWSSVSKATHANDVLVEVEAFTVEPRNLMNRPGLRCPVSLPIPISTIGVNCIGRVIHSSAHAALHDIMFRDRICAIYPFEYEKKRVWNKDGRGYAYVDAGFAISIPKHVDAAEASTLLQIYTPAFQSIQLGITHKDPSNVDRRYTKTLLDDQTILIQHGSTETGLALIELALGLGADQVYATASCVHHSLIEGVGATPLSLVEKKQEKAWELWKTLQDGKISLIIMQEMPSMLELDKFMSVLSDNGSIVFMGDVGNEAEENTPSARNIELKQSDPSDLFDVVEKARIAHEKAALAHRLQTCPEISTYKGVMANIIDDSLAWKDDVSFLFSLLAQGRIHPRVHERIYSLEDVSKVQDRLELYGKKESVVCLPLKKRFKNSFPKASTRVIIGNCSLRTKVEAHAVTRIASTWRKFACQRAYRCTIEAASRVDTLIYSKREDLATTIQSKWRVCAAKARYRLTISKATALQQFVRGWIACRRLRQLREEKIAREASASTRITAAWRRTWHQRVYSRTIKGVYNDDVLQIFQPGPLIHLFRVFISAIVVCQSIFRLALGVKQLRLLKAKKREEFAKLIQAEWESRIAKRRFNRILLSMRTKKHLEGSAAVVIQAIWRGHFVQQYFTTLGYYATVVETFARKYIASREYNRVIRDVKKCQSVVRRYQAIQMFKAMDYKKKMHLARSKLVKLKCCSIILQTIQYRLGAILIQRAVRGWVGKKWYKKDVKDIVTCQYAVMEFLARKKLIKLCHEAASIILLQALARKSIAARRFAFYRGNVVVIQSVVRMRLTRKRYIATRLAAAVCQRVARVTLTKNRVRRLRIKACMAKASDSLMKIKGCTVILRIIQYRCAALTIQTNVRGWLARTQRQDDLKNIIVCQSVVRRLIVAKNTEGLHSSSEFWRLEAVLSDRPNDTHVTAKSRHLAARTIQTAYMHYNSRNGRRANAVKEHAAKEPPFKAQGRFEPKTLSIDTKIETNEIPSAFSPSSYLSNMARSIQSVFSEYIEGHRVESSGETGRAVEVLEFRLKKEYSAEDEAMPRFINTETEKAEEAALSSQLSPSSYVSEMEDKDLEEFVSAVVVIQNHLYETKEKQNINAAITQIDSFEFDTFYKSILFGVDNPTVAVERIVVCQSAARRMIAKRRLHEIREFGNW</sequence>
<evidence type="ECO:0000313" key="4">
    <source>
        <dbReference type="Proteomes" id="UP001530400"/>
    </source>
</evidence>
<dbReference type="GO" id="GO:0016491">
    <property type="term" value="F:oxidoreductase activity"/>
    <property type="evidence" value="ECO:0007669"/>
    <property type="project" value="UniProtKB-KW"/>
</dbReference>
<feature type="region of interest" description="Disordered" evidence="2">
    <location>
        <begin position="210"/>
        <end position="232"/>
    </location>
</feature>
<evidence type="ECO:0000256" key="1">
    <source>
        <dbReference type="ARBA" id="ARBA00023002"/>
    </source>
</evidence>
<evidence type="ECO:0000313" key="3">
    <source>
        <dbReference type="EMBL" id="KAL3778001.1"/>
    </source>
</evidence>
<keyword evidence="1" id="KW-0560">Oxidoreductase</keyword>
<dbReference type="Proteomes" id="UP001530400">
    <property type="component" value="Unassembled WGS sequence"/>
</dbReference>
<evidence type="ECO:0000256" key="2">
    <source>
        <dbReference type="SAM" id="MobiDB-lite"/>
    </source>
</evidence>
<feature type="compositionally biased region" description="Polar residues" evidence="2">
    <location>
        <begin position="8"/>
        <end position="31"/>
    </location>
</feature>
<dbReference type="Gene3D" id="3.40.50.720">
    <property type="entry name" value="NAD(P)-binding Rossmann-like Domain"/>
    <property type="match status" value="1"/>
</dbReference>
<accession>A0ABD3NS18</accession>
<dbReference type="InterPro" id="IPR011032">
    <property type="entry name" value="GroES-like_sf"/>
</dbReference>
<gene>
    <name evidence="3" type="ORF">ACHAWO_013457</name>
</gene>
<organism evidence="3 4">
    <name type="scientific">Cyclotella atomus</name>
    <dbReference type="NCBI Taxonomy" id="382360"/>
    <lineage>
        <taxon>Eukaryota</taxon>
        <taxon>Sar</taxon>
        <taxon>Stramenopiles</taxon>
        <taxon>Ochrophyta</taxon>
        <taxon>Bacillariophyta</taxon>
        <taxon>Coscinodiscophyceae</taxon>
        <taxon>Thalassiosirophycidae</taxon>
        <taxon>Stephanodiscales</taxon>
        <taxon>Stephanodiscaceae</taxon>
        <taxon>Cyclotella</taxon>
    </lineage>
</organism>
<dbReference type="Gene3D" id="1.20.5.190">
    <property type="match status" value="3"/>
</dbReference>
<dbReference type="InterPro" id="IPR000048">
    <property type="entry name" value="IQ_motif_EF-hand-BS"/>
</dbReference>
<dbReference type="Gene3D" id="3.90.180.10">
    <property type="entry name" value="Medium-chain alcohol dehydrogenases, catalytic domain"/>
    <property type="match status" value="1"/>
</dbReference>
<dbReference type="SMART" id="SM00015">
    <property type="entry name" value="IQ"/>
    <property type="match status" value="11"/>
</dbReference>
<keyword evidence="4" id="KW-1185">Reference proteome</keyword>
<dbReference type="PANTHER" id="PTHR43189">
    <property type="entry name" value="ZINC-TYPE ALCOHOL DEHYDROGENASE-LIKE PROTEIN C1198.01-RELATED"/>
    <property type="match status" value="1"/>
</dbReference>
<protein>
    <submittedName>
        <fullName evidence="3">Uncharacterized protein</fullName>
    </submittedName>
</protein>
<name>A0ABD3NS18_9STRA</name>
<dbReference type="Pfam" id="PF00612">
    <property type="entry name" value="IQ"/>
    <property type="match status" value="4"/>
</dbReference>
<feature type="compositionally biased region" description="Polar residues" evidence="2">
    <location>
        <begin position="215"/>
        <end position="232"/>
    </location>
</feature>